<proteinExistence type="predicted"/>
<dbReference type="EMBL" id="JACIJF010000003">
    <property type="protein sequence ID" value="MBB5710029.1"/>
    <property type="molecule type" value="Genomic_DNA"/>
</dbReference>
<reference evidence="2 3" key="1">
    <citation type="submission" date="2020-08" db="EMBL/GenBank/DDBJ databases">
        <title>Genomic Encyclopedia of Type Strains, Phase IV (KMG-IV): sequencing the most valuable type-strain genomes for metagenomic binning, comparative biology and taxonomic classification.</title>
        <authorList>
            <person name="Goeker M."/>
        </authorList>
    </citation>
    <scope>NUCLEOTIDE SEQUENCE [LARGE SCALE GENOMIC DNA]</scope>
    <source>
        <strain evidence="2 3">DSM 26736</strain>
    </source>
</reference>
<feature type="compositionally biased region" description="Basic residues" evidence="1">
    <location>
        <begin position="11"/>
        <end position="20"/>
    </location>
</feature>
<evidence type="ECO:0000313" key="2">
    <source>
        <dbReference type="EMBL" id="MBB5710029.1"/>
    </source>
</evidence>
<protein>
    <submittedName>
        <fullName evidence="2">Uncharacterized protein</fullName>
    </submittedName>
</protein>
<dbReference type="AlphaFoldDB" id="A0A840YDE6"/>
<dbReference type="Proteomes" id="UP000527143">
    <property type="component" value="Unassembled WGS sequence"/>
</dbReference>
<gene>
    <name evidence="2" type="ORF">FHT02_001257</name>
</gene>
<dbReference type="RefSeq" id="WP_184085610.1">
    <property type="nucleotide sequence ID" value="NZ_JACIJF010000003.1"/>
</dbReference>
<sequence length="87" mass="9380">MNEEQVAGTATKRRTAMVKRSHGLGKWEGDEGAFQSAQPRPVFVSFGPYSIRLVNADVLPAGRRWSASMTALSTGTRIEVSAGKASR</sequence>
<keyword evidence="3" id="KW-1185">Reference proteome</keyword>
<organism evidence="2 3">
    <name type="scientific">Sphingomonas xinjiangensis</name>
    <dbReference type="NCBI Taxonomy" id="643568"/>
    <lineage>
        <taxon>Bacteria</taxon>
        <taxon>Pseudomonadati</taxon>
        <taxon>Pseudomonadota</taxon>
        <taxon>Alphaproteobacteria</taxon>
        <taxon>Sphingomonadales</taxon>
        <taxon>Sphingomonadaceae</taxon>
        <taxon>Sphingomonas</taxon>
    </lineage>
</organism>
<name>A0A840YDE6_9SPHN</name>
<accession>A0A840YDE6</accession>
<comment type="caution">
    <text evidence="2">The sequence shown here is derived from an EMBL/GenBank/DDBJ whole genome shotgun (WGS) entry which is preliminary data.</text>
</comment>
<evidence type="ECO:0000313" key="3">
    <source>
        <dbReference type="Proteomes" id="UP000527143"/>
    </source>
</evidence>
<evidence type="ECO:0000256" key="1">
    <source>
        <dbReference type="SAM" id="MobiDB-lite"/>
    </source>
</evidence>
<feature type="region of interest" description="Disordered" evidence="1">
    <location>
        <begin position="1"/>
        <end position="20"/>
    </location>
</feature>